<comment type="caution">
    <text evidence="1">The sequence shown here is derived from an EMBL/GenBank/DDBJ whole genome shotgun (WGS) entry which is preliminary data.</text>
</comment>
<dbReference type="Gene3D" id="3.80.10.10">
    <property type="entry name" value="Ribonuclease Inhibitor"/>
    <property type="match status" value="1"/>
</dbReference>
<evidence type="ECO:0000313" key="1">
    <source>
        <dbReference type="EMBL" id="RDB30520.1"/>
    </source>
</evidence>
<name>A0A369KAP6_HYPMA</name>
<sequence length="491" mass="53268">MSDFILQGASSLLDFVFPLVRDEDVVDEEEKQSTPPPPFPITLLPPELLSEIFLHCLPATITRKFLRPTKYAAPLTLTAVCTHWRFIALSTPALWASMSIHCYSGHLRPKLPLLKLWIARSGDRLLDWQLLVDQPENIRDPAAVRKAVGGVLGVLWGEVGRWQDVKIGATQAKFVAWEAGIGAVAGAGMLEAFEVDMNMESSFGFHELDINQNVLGSGPAMDHLVRVLEGAEALKTLKWRGSTAVAAVVPGTVTEMILDAPLAVAECLEIIGRCGGLEKCTFNGVGRLWVGMPRDLPQGVRNTNLQALRVEAESNVAALLGAMTLPGLRTLSLAVTSREARGDAAASNLVGFLHRSSPPLEELVLENVPFVESELVGCLKELGKVVVLDINDEHGVITKAMVGELGGGSEGVGFLCPRLEVMKLTGRVACEDGVVARMLNRRMNAESWAAGVAKLKVVHVEFHAGFHIQDFEAVKRLREDGVVARAFVKYI</sequence>
<accession>A0A369KAP6</accession>
<keyword evidence="2" id="KW-1185">Reference proteome</keyword>
<organism evidence="1 2">
    <name type="scientific">Hypsizygus marmoreus</name>
    <name type="common">White beech mushroom</name>
    <name type="synonym">Agaricus marmoreus</name>
    <dbReference type="NCBI Taxonomy" id="39966"/>
    <lineage>
        <taxon>Eukaryota</taxon>
        <taxon>Fungi</taxon>
        <taxon>Dikarya</taxon>
        <taxon>Basidiomycota</taxon>
        <taxon>Agaricomycotina</taxon>
        <taxon>Agaricomycetes</taxon>
        <taxon>Agaricomycetidae</taxon>
        <taxon>Agaricales</taxon>
        <taxon>Tricholomatineae</taxon>
        <taxon>Lyophyllaceae</taxon>
        <taxon>Hypsizygus</taxon>
    </lineage>
</organism>
<dbReference type="InParanoid" id="A0A369KAP6"/>
<dbReference type="AlphaFoldDB" id="A0A369KAP6"/>
<evidence type="ECO:0000313" key="2">
    <source>
        <dbReference type="Proteomes" id="UP000076154"/>
    </source>
</evidence>
<dbReference type="STRING" id="39966.A0A369KAP6"/>
<proteinExistence type="predicted"/>
<dbReference type="OrthoDB" id="2998842at2759"/>
<dbReference type="Proteomes" id="UP000076154">
    <property type="component" value="Unassembled WGS sequence"/>
</dbReference>
<dbReference type="InterPro" id="IPR032675">
    <property type="entry name" value="LRR_dom_sf"/>
</dbReference>
<dbReference type="EMBL" id="LUEZ02000005">
    <property type="protein sequence ID" value="RDB30520.1"/>
    <property type="molecule type" value="Genomic_DNA"/>
</dbReference>
<protein>
    <submittedName>
        <fullName evidence="1">Uncharacterized protein</fullName>
    </submittedName>
</protein>
<reference evidence="1" key="1">
    <citation type="submission" date="2018-04" db="EMBL/GenBank/DDBJ databases">
        <title>Whole genome sequencing of Hypsizygus marmoreus.</title>
        <authorList>
            <person name="Choi I.-G."/>
            <person name="Min B."/>
            <person name="Kim J.-G."/>
            <person name="Kim S."/>
            <person name="Oh Y.-L."/>
            <person name="Kong W.-S."/>
            <person name="Park H."/>
            <person name="Jeong J."/>
            <person name="Song E.-S."/>
        </authorList>
    </citation>
    <scope>NUCLEOTIDE SEQUENCE [LARGE SCALE GENOMIC DNA]</scope>
    <source>
        <strain evidence="1">51987-8</strain>
    </source>
</reference>
<gene>
    <name evidence="1" type="ORF">Hypma_007272</name>
</gene>
<dbReference type="Gene3D" id="1.20.1280.50">
    <property type="match status" value="1"/>
</dbReference>